<dbReference type="Proteomes" id="UP000321901">
    <property type="component" value="Unassembled WGS sequence"/>
</dbReference>
<proteinExistence type="predicted"/>
<organism evidence="1 2">
    <name type="scientific">Sporosarcina luteola</name>
    <dbReference type="NCBI Taxonomy" id="582850"/>
    <lineage>
        <taxon>Bacteria</taxon>
        <taxon>Bacillati</taxon>
        <taxon>Bacillota</taxon>
        <taxon>Bacilli</taxon>
        <taxon>Bacillales</taxon>
        <taxon>Caryophanaceae</taxon>
        <taxon>Sporosarcina</taxon>
    </lineage>
</organism>
<comment type="caution">
    <text evidence="1">The sequence shown here is derived from an EMBL/GenBank/DDBJ whole genome shotgun (WGS) entry which is preliminary data.</text>
</comment>
<evidence type="ECO:0000313" key="1">
    <source>
        <dbReference type="EMBL" id="GEN85247.1"/>
    </source>
</evidence>
<name>A0A511ZCR7_9BACL</name>
<dbReference type="RefSeq" id="WP_147060856.1">
    <property type="nucleotide sequence ID" value="NZ_BJYL01000071.1"/>
</dbReference>
<evidence type="ECO:0000313" key="2">
    <source>
        <dbReference type="Proteomes" id="UP000321901"/>
    </source>
</evidence>
<dbReference type="AlphaFoldDB" id="A0A511ZCR7"/>
<reference evidence="1 2" key="1">
    <citation type="submission" date="2019-07" db="EMBL/GenBank/DDBJ databases">
        <title>Whole genome shotgun sequence of Sporosarcina luteola NBRC 105378.</title>
        <authorList>
            <person name="Hosoyama A."/>
            <person name="Uohara A."/>
            <person name="Ohji S."/>
            <person name="Ichikawa N."/>
        </authorList>
    </citation>
    <scope>NUCLEOTIDE SEQUENCE [LARGE SCALE GENOMIC DNA]</scope>
    <source>
        <strain evidence="1 2">NBRC 105378</strain>
    </source>
</reference>
<gene>
    <name evidence="1" type="ORF">SLU01_35590</name>
</gene>
<sequence length="197" mass="22438">MKIRMIIIVLITLLIGGVIGHMLPQKNNSEQSIISSTKSSLDTSKYELLVNRIQKEFTMEGYKEILGENSDIVVVPDIIAGQQDIPEGLYLRNKKFIYKNSNNGMIIILSISASEKRVDRFWDHSINYAKENYNSETGIYKDTYDSIFPDSEVSIYDFRGDGYSLSIVGISDNPLNEDVFTLSQTAQFLQELEKYLN</sequence>
<dbReference type="OrthoDB" id="2476208at2"/>
<dbReference type="EMBL" id="BJYL01000071">
    <property type="protein sequence ID" value="GEN85247.1"/>
    <property type="molecule type" value="Genomic_DNA"/>
</dbReference>
<accession>A0A511ZCR7</accession>
<keyword evidence="2" id="KW-1185">Reference proteome</keyword>
<protein>
    <submittedName>
        <fullName evidence="1">Uncharacterized protein</fullName>
    </submittedName>
</protein>